<dbReference type="EMBL" id="WNXH01000035">
    <property type="protein sequence ID" value="MYN70677.1"/>
    <property type="molecule type" value="Genomic_DNA"/>
</dbReference>
<comment type="caution">
    <text evidence="1">The sequence shown here is derived from an EMBL/GenBank/DDBJ whole genome shotgun (WGS) entry which is preliminary data.</text>
</comment>
<organism evidence="1 2">
    <name type="scientific">Streptococcus suis</name>
    <dbReference type="NCBI Taxonomy" id="1307"/>
    <lineage>
        <taxon>Bacteria</taxon>
        <taxon>Bacillati</taxon>
        <taxon>Bacillota</taxon>
        <taxon>Bacilli</taxon>
        <taxon>Lactobacillales</taxon>
        <taxon>Streptococcaceae</taxon>
        <taxon>Streptococcus</taxon>
    </lineage>
</organism>
<gene>
    <name evidence="1" type="ORF">GLP18_10775</name>
</gene>
<accession>A0A6L8N003</accession>
<dbReference type="AlphaFoldDB" id="A0A6L8N003"/>
<sequence length="48" mass="5526">MTEYMVHARGEVTKVDEERHTYIITANSQEEAALLAREFDSLNDTKVL</sequence>
<protein>
    <submittedName>
        <fullName evidence="1">Uncharacterized protein</fullName>
    </submittedName>
</protein>
<proteinExistence type="predicted"/>
<name>A0A6L8N003_STRSU</name>
<dbReference type="Proteomes" id="UP000483765">
    <property type="component" value="Unassembled WGS sequence"/>
</dbReference>
<evidence type="ECO:0000313" key="2">
    <source>
        <dbReference type="Proteomes" id="UP000483765"/>
    </source>
</evidence>
<evidence type="ECO:0000313" key="1">
    <source>
        <dbReference type="EMBL" id="MYN70677.1"/>
    </source>
</evidence>
<reference evidence="1 2" key="1">
    <citation type="submission" date="2019-11" db="EMBL/GenBank/DDBJ databases">
        <title>Divergent Streptococcus suis from cattle.</title>
        <authorList>
            <person name="Williamson C."/>
        </authorList>
    </citation>
    <scope>NUCLEOTIDE SEQUENCE [LARGE SCALE GENOMIC DNA]</scope>
    <source>
        <strain evidence="1 2">10-36905</strain>
    </source>
</reference>